<comment type="caution">
    <text evidence="1">The sequence shown here is derived from an EMBL/GenBank/DDBJ whole genome shotgun (WGS) entry which is preliminary data.</text>
</comment>
<evidence type="ECO:0000313" key="2">
    <source>
        <dbReference type="Proteomes" id="UP000248627"/>
    </source>
</evidence>
<evidence type="ECO:0000313" key="1">
    <source>
        <dbReference type="EMBL" id="PZF96445.1"/>
    </source>
</evidence>
<keyword evidence="2" id="KW-1185">Reference proteome</keyword>
<dbReference type="AlphaFoldDB" id="A0A2W2CAH3"/>
<dbReference type="Proteomes" id="UP000248627">
    <property type="component" value="Unassembled WGS sequence"/>
</dbReference>
<dbReference type="EMBL" id="POTX01000078">
    <property type="protein sequence ID" value="PZF96445.1"/>
    <property type="molecule type" value="Genomic_DNA"/>
</dbReference>
<organism evidence="1 2">
    <name type="scientific">Micromonospora endophytica</name>
    <dbReference type="NCBI Taxonomy" id="515350"/>
    <lineage>
        <taxon>Bacteria</taxon>
        <taxon>Bacillati</taxon>
        <taxon>Actinomycetota</taxon>
        <taxon>Actinomycetes</taxon>
        <taxon>Micromonosporales</taxon>
        <taxon>Micromonosporaceae</taxon>
        <taxon>Micromonospora</taxon>
    </lineage>
</organism>
<sequence length="409" mass="44152">MTVVSPTESRFSDRADLVVYFATTQYDGPAGTDRHLADQLSRYAPVLFVDPPISVLTLRNHPDLRRLADEPKLRVLRPRLARLIPWVVPGVTRPGLHRLVAPTMRRATRAAVARLAAPVRRGADTRLAAVVSTRIDDLWSAAPARRTLFYATDDVTAGADLLGMPRERLLRHEARTLRTAETVAAVSPPLVRRYTDAGYPAFLVPNGCDPAAYAEVDAVPPAAEVRLPGPVAGFVGHLNSRIDLALLEAVADAGHSLLLVGPRAPGYQPERFDALVGRRNVQWVGAKPFAALPGYLRVIDVGLTPYAQTAFNQASFPLKTLEYLAAGRAVVATPLPATNWLGTDLIQVAAEPAQFAAQVAAALSAPRPATLVARRREFAARHSWAVRARLIADLVDLPDPSPTEGEPPA</sequence>
<dbReference type="Gene3D" id="3.40.50.2000">
    <property type="entry name" value="Glycogen Phosphorylase B"/>
    <property type="match status" value="1"/>
</dbReference>
<gene>
    <name evidence="1" type="ORF">C1I93_13870</name>
</gene>
<reference evidence="1 2" key="1">
    <citation type="submission" date="2018-01" db="EMBL/GenBank/DDBJ databases">
        <title>Draft genome sequence of Jishengella endophytica.</title>
        <authorList>
            <person name="Sahin N."/>
            <person name="Ay H."/>
            <person name="Saygin H."/>
        </authorList>
    </citation>
    <scope>NUCLEOTIDE SEQUENCE [LARGE SCALE GENOMIC DNA]</scope>
    <source>
        <strain evidence="1 2">DSM 45430</strain>
    </source>
</reference>
<dbReference type="SUPFAM" id="SSF53756">
    <property type="entry name" value="UDP-Glycosyltransferase/glycogen phosphorylase"/>
    <property type="match status" value="1"/>
</dbReference>
<proteinExistence type="predicted"/>
<dbReference type="Pfam" id="PF13692">
    <property type="entry name" value="Glyco_trans_1_4"/>
    <property type="match status" value="1"/>
</dbReference>
<accession>A0A2W2CAH3</accession>
<protein>
    <submittedName>
        <fullName evidence="1">Uncharacterized protein</fullName>
    </submittedName>
</protein>
<name>A0A2W2CAH3_9ACTN</name>